<dbReference type="AlphaFoldDB" id="A0A9N9T9V4"/>
<evidence type="ECO:0000256" key="3">
    <source>
        <dbReference type="ARBA" id="ARBA00022490"/>
    </source>
</evidence>
<keyword evidence="3" id="KW-0963">Cytoplasm</keyword>
<accession>A0A9N9T9V4</accession>
<evidence type="ECO:0000256" key="5">
    <source>
        <dbReference type="ARBA" id="ARBA00023273"/>
    </source>
</evidence>
<comment type="similarity">
    <text evidence="6">Belongs to the CFAP144 family.</text>
</comment>
<protein>
    <submittedName>
        <fullName evidence="7">Uncharacterized protein</fullName>
    </submittedName>
</protein>
<gene>
    <name evidence="7" type="ORF">PHYEVI_LOCUS531</name>
</gene>
<evidence type="ECO:0000256" key="6">
    <source>
        <dbReference type="ARBA" id="ARBA00034777"/>
    </source>
</evidence>
<keyword evidence="8" id="KW-1185">Reference proteome</keyword>
<dbReference type="EMBL" id="OU900094">
    <property type="protein sequence ID" value="CAG9854066.1"/>
    <property type="molecule type" value="Genomic_DNA"/>
</dbReference>
<name>A0A9N9T9V4_PHYSR</name>
<organism evidence="7 8">
    <name type="scientific">Phyllotreta striolata</name>
    <name type="common">Striped flea beetle</name>
    <name type="synonym">Crioceris striolata</name>
    <dbReference type="NCBI Taxonomy" id="444603"/>
    <lineage>
        <taxon>Eukaryota</taxon>
        <taxon>Metazoa</taxon>
        <taxon>Ecdysozoa</taxon>
        <taxon>Arthropoda</taxon>
        <taxon>Hexapoda</taxon>
        <taxon>Insecta</taxon>
        <taxon>Pterygota</taxon>
        <taxon>Neoptera</taxon>
        <taxon>Endopterygota</taxon>
        <taxon>Coleoptera</taxon>
        <taxon>Polyphaga</taxon>
        <taxon>Cucujiformia</taxon>
        <taxon>Chrysomeloidea</taxon>
        <taxon>Chrysomelidae</taxon>
        <taxon>Galerucinae</taxon>
        <taxon>Alticini</taxon>
        <taxon>Phyllotreta</taxon>
    </lineage>
</organism>
<dbReference type="GO" id="GO:0097546">
    <property type="term" value="C:ciliary base"/>
    <property type="evidence" value="ECO:0007669"/>
    <property type="project" value="TreeGrafter"/>
</dbReference>
<dbReference type="Proteomes" id="UP001153712">
    <property type="component" value="Chromosome 1"/>
</dbReference>
<keyword evidence="5" id="KW-0966">Cell projection</keyword>
<dbReference type="PANTHER" id="PTHR33865:SF3">
    <property type="entry name" value="PROTEIN FAM183B"/>
    <property type="match status" value="1"/>
</dbReference>
<evidence type="ECO:0000313" key="7">
    <source>
        <dbReference type="EMBL" id="CAG9854066.1"/>
    </source>
</evidence>
<sequence>MQDFLKQERTDKIYRIKCDFETKYWQVYDKYRPNYKSPPLSSKVFSRHEAGAYDADPELLDGLKLSKAPPKVKQEWPESENQWYGWFTDPLTDRERNDKFMYFPRTSTEISRIGVRIFADIKRLKKWN</sequence>
<dbReference type="InterPro" id="IPR029214">
    <property type="entry name" value="CFAP144"/>
</dbReference>
<evidence type="ECO:0000256" key="1">
    <source>
        <dbReference type="ARBA" id="ARBA00004138"/>
    </source>
</evidence>
<dbReference type="OrthoDB" id="446290at2759"/>
<evidence type="ECO:0000256" key="4">
    <source>
        <dbReference type="ARBA" id="ARBA00023212"/>
    </source>
</evidence>
<dbReference type="PANTHER" id="PTHR33865">
    <property type="entry name" value="PROTEIN FAM183B"/>
    <property type="match status" value="1"/>
</dbReference>
<dbReference type="Pfam" id="PF14886">
    <property type="entry name" value="FAM183"/>
    <property type="match status" value="1"/>
</dbReference>
<proteinExistence type="inferred from homology"/>
<evidence type="ECO:0000256" key="2">
    <source>
        <dbReference type="ARBA" id="ARBA00004245"/>
    </source>
</evidence>
<reference evidence="7" key="1">
    <citation type="submission" date="2022-01" db="EMBL/GenBank/DDBJ databases">
        <authorList>
            <person name="King R."/>
        </authorList>
    </citation>
    <scope>NUCLEOTIDE SEQUENCE</scope>
</reference>
<comment type="subcellular location">
    <subcellularLocation>
        <location evidence="1">Cell projection</location>
        <location evidence="1">Cilium</location>
    </subcellularLocation>
    <subcellularLocation>
        <location evidence="2">Cytoplasm</location>
        <location evidence="2">Cytoskeleton</location>
    </subcellularLocation>
</comment>
<evidence type="ECO:0000313" key="8">
    <source>
        <dbReference type="Proteomes" id="UP001153712"/>
    </source>
</evidence>
<dbReference type="GO" id="GO:0005856">
    <property type="term" value="C:cytoskeleton"/>
    <property type="evidence" value="ECO:0007669"/>
    <property type="project" value="UniProtKB-SubCell"/>
</dbReference>
<keyword evidence="4" id="KW-0206">Cytoskeleton</keyword>